<gene>
    <name evidence="5" type="ORF">F3168_06345</name>
</gene>
<dbReference type="OrthoDB" id="9778567at2"/>
<keyword evidence="2" id="KW-0378">Hydrolase</keyword>
<dbReference type="SMART" id="SM00796">
    <property type="entry name" value="AHS1"/>
    <property type="match status" value="1"/>
</dbReference>
<dbReference type="GO" id="GO:0005524">
    <property type="term" value="F:ATP binding"/>
    <property type="evidence" value="ECO:0007669"/>
    <property type="project" value="UniProtKB-KW"/>
</dbReference>
<dbReference type="Gene3D" id="2.40.100.10">
    <property type="entry name" value="Cyclophilin-like"/>
    <property type="match status" value="1"/>
</dbReference>
<dbReference type="SUPFAM" id="SSF160467">
    <property type="entry name" value="PH0987 N-terminal domain-like"/>
    <property type="match status" value="1"/>
</dbReference>
<proteinExistence type="predicted"/>
<feature type="domain" description="Carboxyltransferase" evidence="4">
    <location>
        <begin position="3"/>
        <end position="198"/>
    </location>
</feature>
<dbReference type="SUPFAM" id="SSF50891">
    <property type="entry name" value="Cyclophilin-like"/>
    <property type="match status" value="1"/>
</dbReference>
<organism evidence="5 6">
    <name type="scientific">Sandarakinorhabdus fusca</name>
    <dbReference type="NCBI Taxonomy" id="1439888"/>
    <lineage>
        <taxon>Bacteria</taxon>
        <taxon>Pseudomonadati</taxon>
        <taxon>Pseudomonadota</taxon>
        <taxon>Alphaproteobacteria</taxon>
        <taxon>Sphingomonadales</taxon>
        <taxon>Sphingosinicellaceae</taxon>
        <taxon>Sandarakinorhabdus</taxon>
    </lineage>
</organism>
<evidence type="ECO:0000256" key="2">
    <source>
        <dbReference type="ARBA" id="ARBA00022801"/>
    </source>
</evidence>
<reference evidence="5 6" key="1">
    <citation type="submission" date="2019-09" db="EMBL/GenBank/DDBJ databases">
        <title>Polymorphobacter sp. isolated from a lake in China.</title>
        <authorList>
            <person name="Liu Z."/>
        </authorList>
    </citation>
    <scope>NUCLEOTIDE SEQUENCE [LARGE SCALE GENOMIC DNA]</scope>
    <source>
        <strain evidence="5 6">D40P</strain>
    </source>
</reference>
<keyword evidence="1" id="KW-0547">Nucleotide-binding</keyword>
<evidence type="ECO:0000259" key="4">
    <source>
        <dbReference type="SMART" id="SM00796"/>
    </source>
</evidence>
<dbReference type="Pfam" id="PF02682">
    <property type="entry name" value="CT_C_D"/>
    <property type="match status" value="1"/>
</dbReference>
<protein>
    <submittedName>
        <fullName evidence="5">Carboxyltransferase domain-containing protein</fullName>
    </submittedName>
</protein>
<sequence length="218" mass="22997">MAPTVQPVGDTAVLLGFGDAIDPAVFDGILALEAAIIADPPPGLVETVPAYVTLLIVFDPLVTDGETIAAAALARTGTARPTTGALHWIAMCSDAHLAPDLADVADRVAMPAADVLAAHFATEYRVYMYGFAPGYAYMDGVVPALQLPRKPVPVRSRPTGSVMIAGGQCLITTLPMPTGWWVIGATTTQVLRPDGFLFQPGDRVRFTPQPRADFDARI</sequence>
<dbReference type="GO" id="GO:0016787">
    <property type="term" value="F:hydrolase activity"/>
    <property type="evidence" value="ECO:0007669"/>
    <property type="project" value="UniProtKB-KW"/>
</dbReference>
<comment type="caution">
    <text evidence="5">The sequence shown here is derived from an EMBL/GenBank/DDBJ whole genome shotgun (WGS) entry which is preliminary data.</text>
</comment>
<dbReference type="PANTHER" id="PTHR34698:SF2">
    <property type="entry name" value="5-OXOPROLINASE SUBUNIT B"/>
    <property type="match status" value="1"/>
</dbReference>
<dbReference type="InterPro" id="IPR029000">
    <property type="entry name" value="Cyclophilin-like_dom_sf"/>
</dbReference>
<dbReference type="PANTHER" id="PTHR34698">
    <property type="entry name" value="5-OXOPROLINASE SUBUNIT B"/>
    <property type="match status" value="1"/>
</dbReference>
<dbReference type="InterPro" id="IPR010016">
    <property type="entry name" value="PxpB"/>
</dbReference>
<name>A0A7C9GWZ7_9SPHN</name>
<dbReference type="GO" id="GO:0016740">
    <property type="term" value="F:transferase activity"/>
    <property type="evidence" value="ECO:0007669"/>
    <property type="project" value="UniProtKB-KW"/>
</dbReference>
<evidence type="ECO:0000313" key="6">
    <source>
        <dbReference type="Proteomes" id="UP000481327"/>
    </source>
</evidence>
<evidence type="ECO:0000256" key="3">
    <source>
        <dbReference type="ARBA" id="ARBA00022840"/>
    </source>
</evidence>
<keyword evidence="6" id="KW-1185">Reference proteome</keyword>
<dbReference type="EMBL" id="WIOL01000002">
    <property type="protein sequence ID" value="MQT16874.1"/>
    <property type="molecule type" value="Genomic_DNA"/>
</dbReference>
<dbReference type="RefSeq" id="WP_152577323.1">
    <property type="nucleotide sequence ID" value="NZ_JAATJI010000001.1"/>
</dbReference>
<dbReference type="Gene3D" id="3.30.1360.40">
    <property type="match status" value="1"/>
</dbReference>
<dbReference type="InterPro" id="IPR003833">
    <property type="entry name" value="CT_C_D"/>
</dbReference>
<evidence type="ECO:0000256" key="1">
    <source>
        <dbReference type="ARBA" id="ARBA00022741"/>
    </source>
</evidence>
<dbReference type="Proteomes" id="UP000481327">
    <property type="component" value="Unassembled WGS sequence"/>
</dbReference>
<evidence type="ECO:0000313" key="5">
    <source>
        <dbReference type="EMBL" id="MQT16874.1"/>
    </source>
</evidence>
<accession>A0A7C9GWZ7</accession>
<keyword evidence="3" id="KW-0067">ATP-binding</keyword>
<keyword evidence="5" id="KW-0808">Transferase</keyword>
<dbReference type="AlphaFoldDB" id="A0A7C9GWZ7"/>